<dbReference type="Proteomes" id="UP001497522">
    <property type="component" value="Chromosome 6"/>
</dbReference>
<evidence type="ECO:0000313" key="1">
    <source>
        <dbReference type="EMBL" id="CAK9878528.1"/>
    </source>
</evidence>
<dbReference type="EMBL" id="OZ023707">
    <property type="protein sequence ID" value="CAK9878528.1"/>
    <property type="molecule type" value="Genomic_DNA"/>
</dbReference>
<accession>A0ABP1BS57</accession>
<proteinExistence type="predicted"/>
<keyword evidence="2" id="KW-1185">Reference proteome</keyword>
<sequence>MATTLHERRERGFKCNTAAVLRSNGKQRNGNTAGIRSQAKKRRRRCPLQYISSKSIIHWDSELLEPNVYLLRKPSKTNSETRPLGWVSSKNVI</sequence>
<protein>
    <submittedName>
        <fullName evidence="1">Uncharacterized protein</fullName>
    </submittedName>
</protein>
<organism evidence="1 2">
    <name type="scientific">Sphagnum jensenii</name>
    <dbReference type="NCBI Taxonomy" id="128206"/>
    <lineage>
        <taxon>Eukaryota</taxon>
        <taxon>Viridiplantae</taxon>
        <taxon>Streptophyta</taxon>
        <taxon>Embryophyta</taxon>
        <taxon>Bryophyta</taxon>
        <taxon>Sphagnophytina</taxon>
        <taxon>Sphagnopsida</taxon>
        <taxon>Sphagnales</taxon>
        <taxon>Sphagnaceae</taxon>
        <taxon>Sphagnum</taxon>
    </lineage>
</organism>
<gene>
    <name evidence="1" type="ORF">CSSPJE1EN2_LOCUS20314</name>
</gene>
<evidence type="ECO:0000313" key="2">
    <source>
        <dbReference type="Proteomes" id="UP001497522"/>
    </source>
</evidence>
<reference evidence="1" key="1">
    <citation type="submission" date="2024-03" db="EMBL/GenBank/DDBJ databases">
        <authorList>
            <consortium name="ELIXIR-Norway"/>
            <consortium name="Elixir Norway"/>
        </authorList>
    </citation>
    <scope>NUCLEOTIDE SEQUENCE</scope>
</reference>
<name>A0ABP1BS57_9BRYO</name>